<dbReference type="InParanoid" id="E9EA34"/>
<feature type="compositionally biased region" description="Polar residues" evidence="2">
    <location>
        <begin position="878"/>
        <end position="897"/>
    </location>
</feature>
<organism evidence="5">
    <name type="scientific">Metarhizium acridum (strain CQMa 102)</name>
    <dbReference type="NCBI Taxonomy" id="655827"/>
    <lineage>
        <taxon>Eukaryota</taxon>
        <taxon>Fungi</taxon>
        <taxon>Dikarya</taxon>
        <taxon>Ascomycota</taxon>
        <taxon>Pezizomycotina</taxon>
        <taxon>Sordariomycetes</taxon>
        <taxon>Hypocreomycetidae</taxon>
        <taxon>Hypocreales</taxon>
        <taxon>Clavicipitaceae</taxon>
        <taxon>Metarhizium</taxon>
    </lineage>
</organism>
<evidence type="ECO:0000256" key="3">
    <source>
        <dbReference type="SAM" id="Phobius"/>
    </source>
</evidence>
<name>E9EA34_METAQ</name>
<keyword evidence="5" id="KW-1185">Reference proteome</keyword>
<dbReference type="Pfam" id="PF04388">
    <property type="entry name" value="Hamartin"/>
    <property type="match status" value="1"/>
</dbReference>
<feature type="region of interest" description="Disordered" evidence="2">
    <location>
        <begin position="478"/>
        <end position="533"/>
    </location>
</feature>
<evidence type="ECO:0000256" key="1">
    <source>
        <dbReference type="SAM" id="Coils"/>
    </source>
</evidence>
<dbReference type="InterPro" id="IPR016024">
    <property type="entry name" value="ARM-type_fold"/>
</dbReference>
<evidence type="ECO:0000256" key="2">
    <source>
        <dbReference type="SAM" id="MobiDB-lite"/>
    </source>
</evidence>
<dbReference type="OrthoDB" id="6022054at2759"/>
<reference evidence="4 5" key="1">
    <citation type="journal article" date="2011" name="PLoS Genet.">
        <title>Genome sequencing and comparative transcriptomics of the model entomopathogenic fungi Metarhizium anisopliae and M. acridum.</title>
        <authorList>
            <person name="Gao Q."/>
            <person name="Jin K."/>
            <person name="Ying S.H."/>
            <person name="Zhang Y."/>
            <person name="Xiao G."/>
            <person name="Shang Y."/>
            <person name="Duan Z."/>
            <person name="Hu X."/>
            <person name="Xie X.Q."/>
            <person name="Zhou G."/>
            <person name="Peng G."/>
            <person name="Luo Z."/>
            <person name="Huang W."/>
            <person name="Wang B."/>
            <person name="Fang W."/>
            <person name="Wang S."/>
            <person name="Zhong Y."/>
            <person name="Ma L.J."/>
            <person name="St Leger R.J."/>
            <person name="Zhao G.P."/>
            <person name="Pei Y."/>
            <person name="Feng M.G."/>
            <person name="Xia Y."/>
            <person name="Wang C."/>
        </authorList>
    </citation>
    <scope>NUCLEOTIDE SEQUENCE [LARGE SCALE GENOMIC DNA]</scope>
    <source>
        <strain evidence="4 5">CQMa 102</strain>
    </source>
</reference>
<dbReference type="InterPro" id="IPR007483">
    <property type="entry name" value="Hamartin"/>
</dbReference>
<sequence>MAPAHTLCLTESNICRSLKELVKTISTFIADPSLPLPDTLVDTLTTFTQKQEEYDNSAADLLQDNLLSVFDKRVKGNAKAVGPWIAILRRLLPVLQTPERILPWFDACKGILDRPDLDKYVVDETVASLMDLITLIDEFQISFAANSAANRIIDRLFQVWMDRFYPALLDGNTSSEYNERLIRHALCNFGKKRPKELFTAMDGYFVQSKYRKSALRFLCDFIQIQPPHLHQVLHTSLFGNLLTCLQHDTSTTIVSAALTTLIMLLPHMPSSLVPHLPALFNIYGRLLFWDRERSRPAEWPESDGVGPEPAPGWEVATFDPDVDDQSIAHLPNYYTILYGLYPINFMDYIRKPQRYLRHANAANADEVEVQPTEMRHRSETFRRNHLLHPNFYSLTIDSEKTDFGRWIKSEAAEVVSECMSLCLETDLYNFADLSSAGMPGSSPAGVNTTTSLDNGVLEKSKADAALLSGWGGKHDSWRNSHLTTSDSVSSNQTPVTVMRRSSQSSVPSHRDSTGDGRSRTGGTDSPTLTLSPSHPQLQDLIQSNKAIKSGLHQSLANDSVASLALSHQDSVAEKAPPSAPTASAATASLPLTSHSPFPTSELSTQVVHLQKQILLLQNDLSFERYLKQQHMAHIGDLRRKQMAEAATEAETQNLIMMNRNLKSRFEDAKKSEMQVKKESEKSRAMAKKWEADLANKLKDLRHKSKKKQAEIEALQRELEESKQEGDKLRKLLCAAEVKELNWKQNMQSIEIHGAEIDRLKAEVERLTRSERDHQARELERQQMINSATKAESRAEALKMRLDAQENEVQRVKKLFQSQVAALQTQLSEAQEERERPGTNSNIAVESALAASRAKQAELQKQHSLLMRKYTALQSSLLDMQSEQPPEQPRATASQHQPTDADYLSLSTSPVVVKARPHRALSNAEATGHNMKSAGGSQSGGTTTGSTLTKEGNGSQAEASGSPISPDQRTFSGLQSRLRRDSRDKSKDDGSSASGKPKKEKKSSGLRGIRGFSDTVLIGQKGRRWLALHAVSPRELHSRQHDQMTPPSSPHARQDKTQAPKHTRDTQIPPLSHGKTTRVLRHGPRHHMRGAPPVWHGIPRSGPHDARPRPRAPRALRHRPPRVLRLGPGRVVQHALPYFRTARLQAARKLPFYINAADALLPWTRGDWNRLVGGQRAVTDVGSFYTQQLVRAYPEAKVILVERPVDAWKASFGEVVMDGFCCGARGYTLGVLGPWAGFPVLYILQDIIMGWLGAGSRGEAWAKMDAAHAEYYAMVRREVPREQVLEFRHRDGWGPLCEFLNVAVPDGPFPRVNDRAEMLGMLDQVSRRIVVKAATRLGWGVLCLACAVLVLAFFWQWAWGDVCVGGWAGCWRGEL</sequence>
<dbReference type="Gene3D" id="3.40.50.300">
    <property type="entry name" value="P-loop containing nucleotide triphosphate hydrolases"/>
    <property type="match status" value="1"/>
</dbReference>
<feature type="region of interest" description="Disordered" evidence="2">
    <location>
        <begin position="922"/>
        <end position="1006"/>
    </location>
</feature>
<feature type="compositionally biased region" description="Basic and acidic residues" evidence="2">
    <location>
        <begin position="977"/>
        <end position="989"/>
    </location>
</feature>
<evidence type="ECO:0000313" key="4">
    <source>
        <dbReference type="EMBL" id="EFY87172.1"/>
    </source>
</evidence>
<feature type="compositionally biased region" description="Basic and acidic residues" evidence="2">
    <location>
        <begin position="1031"/>
        <end position="1041"/>
    </location>
</feature>
<keyword evidence="1" id="KW-0175">Coiled coil</keyword>
<dbReference type="Proteomes" id="UP000002499">
    <property type="component" value="Unassembled WGS sequence"/>
</dbReference>
<accession>E9EA34</accession>
<feature type="region of interest" description="Disordered" evidence="2">
    <location>
        <begin position="878"/>
        <end position="901"/>
    </location>
</feature>
<dbReference type="GO" id="GO:0033596">
    <property type="term" value="C:TSC1-TSC2 complex"/>
    <property type="evidence" value="ECO:0007669"/>
    <property type="project" value="TreeGrafter"/>
</dbReference>
<gene>
    <name evidence="4" type="ORF">MAC_06732</name>
</gene>
<dbReference type="InterPro" id="IPR027417">
    <property type="entry name" value="P-loop_NTPase"/>
</dbReference>
<dbReference type="HOGENOM" id="CLU_004261_1_0_1"/>
<dbReference type="STRING" id="655827.E9EA34"/>
<keyword evidence="3" id="KW-1133">Transmembrane helix</keyword>
<dbReference type="GO" id="GO:0051726">
    <property type="term" value="P:regulation of cell cycle"/>
    <property type="evidence" value="ECO:0007669"/>
    <property type="project" value="TreeGrafter"/>
</dbReference>
<dbReference type="OMA" id="IMFLPHI"/>
<feature type="coiled-coil region" evidence="1">
    <location>
        <begin position="690"/>
        <end position="832"/>
    </location>
</feature>
<dbReference type="EMBL" id="GL698531">
    <property type="protein sequence ID" value="EFY87172.1"/>
    <property type="molecule type" value="Genomic_DNA"/>
</dbReference>
<proteinExistence type="predicted"/>
<dbReference type="KEGG" id="maw:19251043"/>
<feature type="compositionally biased region" description="Polar residues" evidence="2">
    <location>
        <begin position="479"/>
        <end position="507"/>
    </location>
</feature>
<feature type="transmembrane region" description="Helical" evidence="3">
    <location>
        <begin position="1336"/>
        <end position="1357"/>
    </location>
</feature>
<dbReference type="eggNOG" id="ENOG502R01W">
    <property type="taxonomic scope" value="Eukaryota"/>
</dbReference>
<dbReference type="GO" id="GO:0032007">
    <property type="term" value="P:negative regulation of TOR signaling"/>
    <property type="evidence" value="ECO:0007669"/>
    <property type="project" value="TreeGrafter"/>
</dbReference>
<protein>
    <submittedName>
        <fullName evidence="4">Hamartin</fullName>
    </submittedName>
</protein>
<feature type="compositionally biased region" description="Polar residues" evidence="2">
    <location>
        <begin position="949"/>
        <end position="970"/>
    </location>
</feature>
<feature type="compositionally biased region" description="Basic and acidic residues" evidence="2">
    <location>
        <begin position="508"/>
        <end position="518"/>
    </location>
</feature>
<feature type="compositionally biased region" description="Basic residues" evidence="2">
    <location>
        <begin position="1074"/>
        <end position="1088"/>
    </location>
</feature>
<dbReference type="PANTHER" id="PTHR15154:SF2">
    <property type="entry name" value="HAMARTIN"/>
    <property type="match status" value="1"/>
</dbReference>
<keyword evidence="3" id="KW-0472">Membrane</keyword>
<dbReference type="InterPro" id="IPR040632">
    <property type="entry name" value="Sulfotransfer_4"/>
</dbReference>
<dbReference type="SUPFAM" id="SSF48371">
    <property type="entry name" value="ARM repeat"/>
    <property type="match status" value="1"/>
</dbReference>
<feature type="region of interest" description="Disordered" evidence="2">
    <location>
        <begin position="1031"/>
        <end position="1114"/>
    </location>
</feature>
<dbReference type="Pfam" id="PF17784">
    <property type="entry name" value="Sulfotransfer_4"/>
    <property type="match status" value="1"/>
</dbReference>
<dbReference type="PANTHER" id="PTHR15154">
    <property type="entry name" value="HAMARTIN"/>
    <property type="match status" value="1"/>
</dbReference>
<evidence type="ECO:0000313" key="5">
    <source>
        <dbReference type="Proteomes" id="UP000002499"/>
    </source>
</evidence>
<dbReference type="SUPFAM" id="SSF52540">
    <property type="entry name" value="P-loop containing nucleoside triphosphate hydrolases"/>
    <property type="match status" value="1"/>
</dbReference>
<feature type="compositionally biased region" description="Basic and acidic residues" evidence="2">
    <location>
        <begin position="1051"/>
        <end position="1064"/>
    </location>
</feature>
<dbReference type="GeneID" id="19251043"/>
<feature type="transmembrane region" description="Helical" evidence="3">
    <location>
        <begin position="1234"/>
        <end position="1253"/>
    </location>
</feature>
<keyword evidence="3" id="KW-0812">Transmembrane</keyword>